<evidence type="ECO:0000256" key="2">
    <source>
        <dbReference type="ARBA" id="ARBA00006143"/>
    </source>
</evidence>
<reference evidence="8 9" key="1">
    <citation type="journal article" date="2018" name="ISME J.">
        <title>A methanotrophic archaeon couples anaerobic oxidation of methane to Fe(III) reduction.</title>
        <authorList>
            <person name="Cai C."/>
            <person name="Leu A.O."/>
            <person name="Xie G.J."/>
            <person name="Guo J."/>
            <person name="Feng Y."/>
            <person name="Zhao J.X."/>
            <person name="Tyson G.W."/>
            <person name="Yuan Z."/>
            <person name="Hu S."/>
        </authorList>
    </citation>
    <scope>NUCLEOTIDE SEQUENCE [LARGE SCALE GENOMIC DNA]</scope>
    <source>
        <strain evidence="8">FeB_12</strain>
    </source>
</reference>
<dbReference type="InterPro" id="IPR003834">
    <property type="entry name" value="Cyt_c_assmbl_TM_dom"/>
</dbReference>
<evidence type="ECO:0000256" key="5">
    <source>
        <dbReference type="ARBA" id="ARBA00023136"/>
    </source>
</evidence>
<dbReference type="PANTHER" id="PTHR31272">
    <property type="entry name" value="CYTOCHROME C-TYPE BIOGENESIS PROTEIN HI_1454-RELATED"/>
    <property type="match status" value="1"/>
</dbReference>
<feature type="transmembrane region" description="Helical" evidence="6">
    <location>
        <begin position="133"/>
        <end position="156"/>
    </location>
</feature>
<feature type="transmembrane region" description="Helical" evidence="6">
    <location>
        <begin position="176"/>
        <end position="198"/>
    </location>
</feature>
<proteinExistence type="inferred from homology"/>
<feature type="transmembrane region" description="Helical" evidence="6">
    <location>
        <begin position="210"/>
        <end position="231"/>
    </location>
</feature>
<dbReference type="AlphaFoldDB" id="A0A855X2Q9"/>
<keyword evidence="4 6" id="KW-1133">Transmembrane helix</keyword>
<feature type="domain" description="Cytochrome C biogenesis protein transmembrane" evidence="7">
    <location>
        <begin position="9"/>
        <end position="204"/>
    </location>
</feature>
<evidence type="ECO:0000256" key="3">
    <source>
        <dbReference type="ARBA" id="ARBA00022692"/>
    </source>
</evidence>
<sequence length="249" mass="27141">MFEQPTVEISAAVLAGLLSFLSPCVLPLIPGYLSFISGMSIEELSNRERAGSRYGKLVLNTLFFVLGFSFVFIMLGAGASEIGHWLKMHLSLFNKIAGVVVFLFGLHVAGVFRINALNYEKRFHLDQQKKKGILGAFFIGIAFAFGWTPCIGPILGSILTLAAQQGGGLNQGVVLLAFYSAGLGIPFILTALLFTYLIGTFGFVKRHFRAVEIISGGLLMLVGVLIFFDLLQRISTWLLDLFPSLQNIG</sequence>
<dbReference type="GO" id="GO:0016020">
    <property type="term" value="C:membrane"/>
    <property type="evidence" value="ECO:0007669"/>
    <property type="project" value="UniProtKB-SubCell"/>
</dbReference>
<keyword evidence="3 6" id="KW-0812">Transmembrane</keyword>
<evidence type="ECO:0000256" key="6">
    <source>
        <dbReference type="SAM" id="Phobius"/>
    </source>
</evidence>
<keyword evidence="5 6" id="KW-0472">Membrane</keyword>
<dbReference type="GO" id="GO:0017004">
    <property type="term" value="P:cytochrome complex assembly"/>
    <property type="evidence" value="ECO:0007669"/>
    <property type="project" value="InterPro"/>
</dbReference>
<organism evidence="8 9">
    <name type="scientific">candidate division GN15 bacterium</name>
    <dbReference type="NCBI Taxonomy" id="2072418"/>
    <lineage>
        <taxon>Bacteria</taxon>
        <taxon>candidate division GN15</taxon>
    </lineage>
</organism>
<dbReference type="InterPro" id="IPR051790">
    <property type="entry name" value="Cytochrome_c-biogenesis_DsbD"/>
</dbReference>
<accession>A0A855X2Q9</accession>
<dbReference type="Pfam" id="PF02683">
    <property type="entry name" value="DsbD_TM"/>
    <property type="match status" value="1"/>
</dbReference>
<dbReference type="EMBL" id="PQAP01000052">
    <property type="protein sequence ID" value="PWB73532.1"/>
    <property type="molecule type" value="Genomic_DNA"/>
</dbReference>
<dbReference type="PANTHER" id="PTHR31272:SF4">
    <property type="entry name" value="CYTOCHROME C-TYPE BIOGENESIS PROTEIN HI_1454-RELATED"/>
    <property type="match status" value="1"/>
</dbReference>
<feature type="transmembrane region" description="Helical" evidence="6">
    <location>
        <begin position="92"/>
        <end position="112"/>
    </location>
</feature>
<gene>
    <name evidence="8" type="ORF">C3F09_05165</name>
</gene>
<feature type="transmembrane region" description="Helical" evidence="6">
    <location>
        <begin position="57"/>
        <end position="80"/>
    </location>
</feature>
<protein>
    <submittedName>
        <fullName evidence="8">Cytochrome C biogenesis protein</fullName>
    </submittedName>
</protein>
<comment type="subcellular location">
    <subcellularLocation>
        <location evidence="1">Membrane</location>
        <topology evidence="1">Multi-pass membrane protein</topology>
    </subcellularLocation>
</comment>
<feature type="transmembrane region" description="Helical" evidence="6">
    <location>
        <begin position="12"/>
        <end position="36"/>
    </location>
</feature>
<comment type="caution">
    <text evidence="8">The sequence shown here is derived from an EMBL/GenBank/DDBJ whole genome shotgun (WGS) entry which is preliminary data.</text>
</comment>
<evidence type="ECO:0000313" key="8">
    <source>
        <dbReference type="EMBL" id="PWB73532.1"/>
    </source>
</evidence>
<evidence type="ECO:0000313" key="9">
    <source>
        <dbReference type="Proteomes" id="UP000250918"/>
    </source>
</evidence>
<comment type="similarity">
    <text evidence="2">Belongs to the DsbD family.</text>
</comment>
<name>A0A855X2Q9_9BACT</name>
<dbReference type="Proteomes" id="UP000250918">
    <property type="component" value="Unassembled WGS sequence"/>
</dbReference>
<evidence type="ECO:0000256" key="4">
    <source>
        <dbReference type="ARBA" id="ARBA00022989"/>
    </source>
</evidence>
<evidence type="ECO:0000259" key="7">
    <source>
        <dbReference type="Pfam" id="PF02683"/>
    </source>
</evidence>
<evidence type="ECO:0000256" key="1">
    <source>
        <dbReference type="ARBA" id="ARBA00004141"/>
    </source>
</evidence>